<evidence type="ECO:0000313" key="4">
    <source>
        <dbReference type="Proteomes" id="UP000664702"/>
    </source>
</evidence>
<reference evidence="3 4" key="2">
    <citation type="journal article" date="2022" name="Int. J. Syst. Evol. Microbiol.">
        <title>Strains of Bradyrhizobium barranii sp. nov. associated with legumes native to Canada are symbionts of soybeans and belong to different subspecies (subsp. barranii subsp. nov. and subsp. apii subsp. nov.) and symbiovars (sv. glycinearum and sv. septentrionale).</title>
        <authorList>
            <person name="Bromfield E.S.P."/>
            <person name="Cloutier S."/>
            <person name="Wasai-Hara S."/>
            <person name="Minamisawa K."/>
        </authorList>
    </citation>
    <scope>NUCLEOTIDE SEQUENCE [LARGE SCALE GENOMIC DNA]</scope>
    <source>
        <strain evidence="3 4">144S4</strain>
    </source>
</reference>
<dbReference type="Proteomes" id="UP000664702">
    <property type="component" value="Chromosome"/>
</dbReference>
<dbReference type="EMBL" id="CP086136">
    <property type="protein sequence ID" value="UEM10437.1"/>
    <property type="molecule type" value="Genomic_DNA"/>
</dbReference>
<protein>
    <recommendedName>
        <fullName evidence="5">Membrane-bound lysozyme inhibitor of c-type lysozyme MliC</fullName>
    </recommendedName>
</protein>
<dbReference type="RefSeq" id="WP_208088061.1">
    <property type="nucleotide sequence ID" value="NZ_CP086136.1"/>
</dbReference>
<gene>
    <name evidence="3" type="ORF">J4G43_038165</name>
    <name evidence="2" type="ORF">J4G43_40075</name>
</gene>
<name>A0A939MBV4_9BRAD</name>
<evidence type="ECO:0008006" key="5">
    <source>
        <dbReference type="Google" id="ProtNLM"/>
    </source>
</evidence>
<dbReference type="EMBL" id="JAGEMI010000001">
    <property type="protein sequence ID" value="MBO1866871.1"/>
    <property type="molecule type" value="Genomic_DNA"/>
</dbReference>
<accession>A0A939MBV4</accession>
<proteinExistence type="predicted"/>
<feature type="signal peptide" evidence="1">
    <location>
        <begin position="1"/>
        <end position="22"/>
    </location>
</feature>
<organism evidence="2">
    <name type="scientific">Bradyrhizobium barranii subsp. barranii</name>
    <dbReference type="NCBI Taxonomy" id="2823807"/>
    <lineage>
        <taxon>Bacteria</taxon>
        <taxon>Pseudomonadati</taxon>
        <taxon>Pseudomonadota</taxon>
        <taxon>Alphaproteobacteria</taxon>
        <taxon>Hyphomicrobiales</taxon>
        <taxon>Nitrobacteraceae</taxon>
        <taxon>Bradyrhizobium</taxon>
        <taxon>Bradyrhizobium barranii</taxon>
    </lineage>
</organism>
<evidence type="ECO:0000313" key="3">
    <source>
        <dbReference type="EMBL" id="UEM10437.1"/>
    </source>
</evidence>
<dbReference type="KEGG" id="bban:J4G43_038165"/>
<dbReference type="AlphaFoldDB" id="A0A939MBV4"/>
<reference evidence="2" key="1">
    <citation type="submission" date="2021-03" db="EMBL/GenBank/DDBJ databases">
        <title>Whole Genome Sequence of Bradyrhizobium sp. Strain 144S4.</title>
        <authorList>
            <person name="Bromfield E.S.P."/>
            <person name="Cloutier S."/>
        </authorList>
    </citation>
    <scope>NUCLEOTIDE SEQUENCE [LARGE SCALE GENOMIC DNA]</scope>
    <source>
        <strain evidence="2">144S4</strain>
    </source>
</reference>
<sequence>MSKATLLGVIAITFLAMNAARAADSLKITCTGDMFEPGGVKKSPATTLTAILSPANKATKVSIDFGQDTISPLVLSNNPLQLKFRTKDFTGEYFHYSGDMFLIYRSGNLARLSCTPR</sequence>
<evidence type="ECO:0000313" key="2">
    <source>
        <dbReference type="EMBL" id="MBO1866871.1"/>
    </source>
</evidence>
<feature type="chain" id="PRO_5038003126" description="Membrane-bound lysozyme inhibitor of c-type lysozyme MliC" evidence="1">
    <location>
        <begin position="23"/>
        <end position="117"/>
    </location>
</feature>
<keyword evidence="1" id="KW-0732">Signal</keyword>
<evidence type="ECO:0000256" key="1">
    <source>
        <dbReference type="SAM" id="SignalP"/>
    </source>
</evidence>